<sequence>MASDHLVETVLLETFVSAKLIAPSTSIKPSGGGGIKWLIDFLGSATTSLINDPTNGRASEVGTGVTKPIQRLDNFGDRTGTLIIHRLRNPDSLANFCIISA</sequence>
<dbReference type="EMBL" id="CAFBMP010000065">
    <property type="protein sequence ID" value="CAB4909632.1"/>
    <property type="molecule type" value="Genomic_DNA"/>
</dbReference>
<accession>A0A6J7GP13</accession>
<protein>
    <submittedName>
        <fullName evidence="1">Unannotated protein</fullName>
    </submittedName>
</protein>
<name>A0A6J7GP13_9ZZZZ</name>
<gene>
    <name evidence="1" type="ORF">UFOPK3608_00848</name>
</gene>
<dbReference type="AlphaFoldDB" id="A0A6J7GP13"/>
<reference evidence="1" key="1">
    <citation type="submission" date="2020-05" db="EMBL/GenBank/DDBJ databases">
        <authorList>
            <person name="Chiriac C."/>
            <person name="Salcher M."/>
            <person name="Ghai R."/>
            <person name="Kavagutti S V."/>
        </authorList>
    </citation>
    <scope>NUCLEOTIDE SEQUENCE</scope>
</reference>
<organism evidence="1">
    <name type="scientific">freshwater metagenome</name>
    <dbReference type="NCBI Taxonomy" id="449393"/>
    <lineage>
        <taxon>unclassified sequences</taxon>
        <taxon>metagenomes</taxon>
        <taxon>ecological metagenomes</taxon>
    </lineage>
</organism>
<proteinExistence type="predicted"/>
<evidence type="ECO:0000313" key="1">
    <source>
        <dbReference type="EMBL" id="CAB4909632.1"/>
    </source>
</evidence>